<dbReference type="SMART" id="SM00340">
    <property type="entry name" value="HALZ"/>
    <property type="match status" value="1"/>
</dbReference>
<dbReference type="SMART" id="SM00389">
    <property type="entry name" value="HOX"/>
    <property type="match status" value="1"/>
</dbReference>
<dbReference type="CDD" id="cd00086">
    <property type="entry name" value="homeodomain"/>
    <property type="match status" value="1"/>
</dbReference>
<dbReference type="InterPro" id="IPR050762">
    <property type="entry name" value="HD-ZIP_Homeobox_LZ_Class_II"/>
</dbReference>
<comment type="similarity">
    <text evidence="2">Belongs to the HD-ZIP homeobox family. Class II subfamily.</text>
</comment>
<feature type="coiled-coil region" evidence="10">
    <location>
        <begin position="180"/>
        <end position="207"/>
    </location>
</feature>
<dbReference type="SUPFAM" id="SSF46689">
    <property type="entry name" value="Homeodomain-like"/>
    <property type="match status" value="1"/>
</dbReference>
<evidence type="ECO:0000259" key="12">
    <source>
        <dbReference type="PROSITE" id="PS50071"/>
    </source>
</evidence>
<proteinExistence type="inferred from homology"/>
<keyword evidence="14" id="KW-1185">Reference proteome</keyword>
<feature type="region of interest" description="Disordered" evidence="11">
    <location>
        <begin position="87"/>
        <end position="119"/>
    </location>
</feature>
<comment type="subcellular location">
    <subcellularLocation>
        <location evidence="1 8 9">Nucleus</location>
    </subcellularLocation>
</comment>
<evidence type="ECO:0000256" key="3">
    <source>
        <dbReference type="ARBA" id="ARBA00023015"/>
    </source>
</evidence>
<evidence type="ECO:0000256" key="9">
    <source>
        <dbReference type="RuleBase" id="RU000682"/>
    </source>
</evidence>
<dbReference type="GO" id="GO:0000981">
    <property type="term" value="F:DNA-binding transcription factor activity, RNA polymerase II-specific"/>
    <property type="evidence" value="ECO:0007669"/>
    <property type="project" value="InterPro"/>
</dbReference>
<dbReference type="Pfam" id="PF00046">
    <property type="entry name" value="Homeodomain"/>
    <property type="match status" value="1"/>
</dbReference>
<dbReference type="PANTHER" id="PTHR45714">
    <property type="entry name" value="HOMEOBOX-LEUCINE ZIPPER PROTEIN HAT14"/>
    <property type="match status" value="1"/>
</dbReference>
<keyword evidence="7 8" id="KW-0539">Nucleus</keyword>
<dbReference type="HOGENOM" id="CLU_049516_3_0_1"/>
<keyword evidence="10" id="KW-0175">Coiled coil</keyword>
<sequence length="258" mass="28086">MYSFSSMEGEDLGAWLGLGIGGGGYAYGGDDCRRSPSSPSPVQMLFSQHVKEEITRGYDHGRDDEQASGSKIMKGERGARLRVMRSIRNNGGDGSRSRVLSLGDAGSDGGCGGGGGTRKKLQLTKEQSTLLEDSFRVHNILSHTQKHELARQLKLKPRQVEVWFQNRRARTKLKQTEVDCEFLKRCCESLTDENKQLKHELMEVRRLASAAAGSQLYVQFPRAAAMVNVCPSCEKVTVMGGGGDGDGETGKSSSSYSS</sequence>
<dbReference type="GO" id="GO:0005634">
    <property type="term" value="C:nucleus"/>
    <property type="evidence" value="ECO:0007669"/>
    <property type="project" value="UniProtKB-SubCell"/>
</dbReference>
<evidence type="ECO:0000256" key="5">
    <source>
        <dbReference type="ARBA" id="ARBA00023155"/>
    </source>
</evidence>
<dbReference type="Pfam" id="PF02183">
    <property type="entry name" value="HALZ"/>
    <property type="match status" value="1"/>
</dbReference>
<feature type="DNA-binding region" description="Homeobox" evidence="8">
    <location>
        <begin position="116"/>
        <end position="175"/>
    </location>
</feature>
<evidence type="ECO:0000256" key="6">
    <source>
        <dbReference type="ARBA" id="ARBA00023163"/>
    </source>
</evidence>
<reference evidence="13" key="1">
    <citation type="submission" date="2015-04" db="UniProtKB">
        <authorList>
            <consortium name="EnsemblPlants"/>
        </authorList>
    </citation>
    <scope>IDENTIFICATION</scope>
</reference>
<protein>
    <recommendedName>
        <fullName evidence="12">Homeobox domain-containing protein</fullName>
    </recommendedName>
</protein>
<dbReference type="InterPro" id="IPR003106">
    <property type="entry name" value="Leu_zip_homeo"/>
</dbReference>
<keyword evidence="3" id="KW-0805">Transcription regulation</keyword>
<keyword evidence="5 8" id="KW-0371">Homeobox</keyword>
<dbReference type="Proteomes" id="UP000008021">
    <property type="component" value="Chromosome 6"/>
</dbReference>
<feature type="compositionally biased region" description="Gly residues" evidence="11">
    <location>
        <begin position="106"/>
        <end position="116"/>
    </location>
</feature>
<evidence type="ECO:0000313" key="13">
    <source>
        <dbReference type="EnsemblPlants" id="OMERI06G26300.1"/>
    </source>
</evidence>
<evidence type="ECO:0000313" key="14">
    <source>
        <dbReference type="Proteomes" id="UP000008021"/>
    </source>
</evidence>
<dbReference type="InterPro" id="IPR009057">
    <property type="entry name" value="Homeodomain-like_sf"/>
</dbReference>
<dbReference type="EnsemblPlants" id="OMERI06G26300.1">
    <property type="protein sequence ID" value="OMERI06G26300.1"/>
    <property type="gene ID" value="OMERI06G26300"/>
</dbReference>
<dbReference type="eggNOG" id="KOG0483">
    <property type="taxonomic scope" value="Eukaryota"/>
</dbReference>
<evidence type="ECO:0000256" key="11">
    <source>
        <dbReference type="SAM" id="MobiDB-lite"/>
    </source>
</evidence>
<evidence type="ECO:0000256" key="4">
    <source>
        <dbReference type="ARBA" id="ARBA00023125"/>
    </source>
</evidence>
<dbReference type="PROSITE" id="PS50071">
    <property type="entry name" value="HOMEOBOX_2"/>
    <property type="match status" value="1"/>
</dbReference>
<keyword evidence="6" id="KW-0804">Transcription</keyword>
<dbReference type="AlphaFoldDB" id="A0A0E0E5V6"/>
<dbReference type="Gene3D" id="1.10.10.60">
    <property type="entry name" value="Homeodomain-like"/>
    <property type="match status" value="1"/>
</dbReference>
<accession>A0A0E0E5V6</accession>
<evidence type="ECO:0000256" key="10">
    <source>
        <dbReference type="SAM" id="Coils"/>
    </source>
</evidence>
<dbReference type="InterPro" id="IPR001356">
    <property type="entry name" value="HD"/>
</dbReference>
<evidence type="ECO:0000256" key="7">
    <source>
        <dbReference type="ARBA" id="ARBA00023242"/>
    </source>
</evidence>
<reference evidence="13" key="2">
    <citation type="submission" date="2018-05" db="EMBL/GenBank/DDBJ databases">
        <title>OmerRS3 (Oryza meridionalis Reference Sequence Version 3).</title>
        <authorList>
            <person name="Zhang J."/>
            <person name="Kudrna D."/>
            <person name="Lee S."/>
            <person name="Talag J."/>
            <person name="Welchert J."/>
            <person name="Wing R.A."/>
        </authorList>
    </citation>
    <scope>NUCLEOTIDE SEQUENCE [LARGE SCALE GENOMIC DNA]</scope>
    <source>
        <strain evidence="13">cv. OR44</strain>
    </source>
</reference>
<evidence type="ECO:0000256" key="8">
    <source>
        <dbReference type="PROSITE-ProRule" id="PRU00108"/>
    </source>
</evidence>
<dbReference type="InterPro" id="IPR017970">
    <property type="entry name" value="Homeobox_CS"/>
</dbReference>
<evidence type="ECO:0000256" key="2">
    <source>
        <dbReference type="ARBA" id="ARBA00006074"/>
    </source>
</evidence>
<dbReference type="PROSITE" id="PS00027">
    <property type="entry name" value="HOMEOBOX_1"/>
    <property type="match status" value="1"/>
</dbReference>
<dbReference type="PANTHER" id="PTHR45714:SF78">
    <property type="entry name" value="HOMEOBOX-LEUCINE ZIPPER PROTEIN HOX18"/>
    <property type="match status" value="1"/>
</dbReference>
<dbReference type="GO" id="GO:0043565">
    <property type="term" value="F:sequence-specific DNA binding"/>
    <property type="evidence" value="ECO:0007669"/>
    <property type="project" value="InterPro"/>
</dbReference>
<keyword evidence="4 8" id="KW-0238">DNA-binding</keyword>
<name>A0A0E0E5V6_9ORYZ</name>
<dbReference type="Gramene" id="OMERI06G26300.1">
    <property type="protein sequence ID" value="OMERI06G26300.1"/>
    <property type="gene ID" value="OMERI06G26300"/>
</dbReference>
<organism evidence="13">
    <name type="scientific">Oryza meridionalis</name>
    <dbReference type="NCBI Taxonomy" id="40149"/>
    <lineage>
        <taxon>Eukaryota</taxon>
        <taxon>Viridiplantae</taxon>
        <taxon>Streptophyta</taxon>
        <taxon>Embryophyta</taxon>
        <taxon>Tracheophyta</taxon>
        <taxon>Spermatophyta</taxon>
        <taxon>Magnoliopsida</taxon>
        <taxon>Liliopsida</taxon>
        <taxon>Poales</taxon>
        <taxon>Poaceae</taxon>
        <taxon>BOP clade</taxon>
        <taxon>Oryzoideae</taxon>
        <taxon>Oryzeae</taxon>
        <taxon>Oryzinae</taxon>
        <taxon>Oryza</taxon>
    </lineage>
</organism>
<feature type="domain" description="Homeobox" evidence="12">
    <location>
        <begin position="114"/>
        <end position="174"/>
    </location>
</feature>
<evidence type="ECO:0000256" key="1">
    <source>
        <dbReference type="ARBA" id="ARBA00004123"/>
    </source>
</evidence>